<dbReference type="PIRSF" id="PIRSF000390">
    <property type="entry name" value="PLP_StrS"/>
    <property type="match status" value="1"/>
</dbReference>
<evidence type="ECO:0000256" key="1">
    <source>
        <dbReference type="PIRSR" id="PIRSR000390-1"/>
    </source>
</evidence>
<reference evidence="4 5" key="1">
    <citation type="journal article" date="2013" name="Genome Announc.">
        <title>Draft Genome Sequence of the Cellulolytic, Mesophilic, Anaerobic Bacterium Clostridium termitidis Strain CT1112 (DSM 5398).</title>
        <authorList>
            <person name="Lal S."/>
            <person name="Ramachandran U."/>
            <person name="Zhang X."/>
            <person name="Munir R."/>
            <person name="Sparling R."/>
            <person name="Levin D.B."/>
        </authorList>
    </citation>
    <scope>NUCLEOTIDE SEQUENCE [LARGE SCALE GENOMIC DNA]</scope>
    <source>
        <strain evidence="4 5">CT1112</strain>
    </source>
</reference>
<evidence type="ECO:0000313" key="4">
    <source>
        <dbReference type="EMBL" id="EMS72044.1"/>
    </source>
</evidence>
<dbReference type="PANTHER" id="PTHR30244:SF34">
    <property type="entry name" value="DTDP-4-AMINO-4,6-DIDEOXYGALACTOSE TRANSAMINASE"/>
    <property type="match status" value="1"/>
</dbReference>
<evidence type="ECO:0000256" key="2">
    <source>
        <dbReference type="PIRSR" id="PIRSR000390-2"/>
    </source>
</evidence>
<dbReference type="Pfam" id="PF01041">
    <property type="entry name" value="DegT_DnrJ_EryC1"/>
    <property type="match status" value="1"/>
</dbReference>
<dbReference type="RefSeq" id="WP_004625557.1">
    <property type="nucleotide sequence ID" value="NZ_AORV01000031.1"/>
</dbReference>
<dbReference type="GO" id="GO:0030170">
    <property type="term" value="F:pyridoxal phosphate binding"/>
    <property type="evidence" value="ECO:0007669"/>
    <property type="project" value="TreeGrafter"/>
</dbReference>
<sequence>MSSELAINGGEKTAYNPFPLWPQFAEKTITDIIGPLKNGKVNYWTGPKGMEFEDRFAQWAGAKMAISCTSGTSAVHIAVGSLNIGPGDEVIVPSYTFIATSFAVLQAGAIPVFCDCTEDHTIDPGKIESLITPRTKAIIVVHLYGIVCNMDMIMDIARKRNLKVIEDSAQCLGGEYKGQKVGTVGDIGTFSFCQSKHFTTGGEGGMVVTKDEELGWNCRAFRDHGFDVKKKFDLLALEEKSTYIHNQVGFNFRMTEIQSIIGINELERFDNWNLPRRYKYAEMYDNAFKNLVGIKALPLNTAERKNSYWQYPILLDLNKLTVEADGFIKALAAEGIPSYKIQWPEAYRERVFLEHNGFGTAKFPFRSKEYSNPDSVKYDRVICQVSRSLFPQTVCLYLHPTWSEQDIEVCIQGFKKVLSYYKKRD</sequence>
<dbReference type="eggNOG" id="COG0399">
    <property type="taxonomic scope" value="Bacteria"/>
</dbReference>
<dbReference type="PANTHER" id="PTHR30244">
    <property type="entry name" value="TRANSAMINASE"/>
    <property type="match status" value="1"/>
</dbReference>
<feature type="modified residue" description="N6-(pyridoxal phosphate)lysine" evidence="2">
    <location>
        <position position="196"/>
    </location>
</feature>
<dbReference type="PATRIC" id="fig|1195236.3.peg.2334"/>
<keyword evidence="4" id="KW-0808">Transferase</keyword>
<dbReference type="SUPFAM" id="SSF53383">
    <property type="entry name" value="PLP-dependent transferases"/>
    <property type="match status" value="1"/>
</dbReference>
<comment type="caution">
    <text evidence="4">The sequence shown here is derived from an EMBL/GenBank/DDBJ whole genome shotgun (WGS) entry which is preliminary data.</text>
</comment>
<keyword evidence="5" id="KW-1185">Reference proteome</keyword>
<dbReference type="STRING" id="1195236.CTER_2031"/>
<dbReference type="InterPro" id="IPR015421">
    <property type="entry name" value="PyrdxlP-dep_Trfase_major"/>
</dbReference>
<dbReference type="Gene3D" id="3.40.640.10">
    <property type="entry name" value="Type I PLP-dependent aspartate aminotransferase-like (Major domain)"/>
    <property type="match status" value="1"/>
</dbReference>
<keyword evidence="4" id="KW-0032">Aminotransferase</keyword>
<dbReference type="InterPro" id="IPR015422">
    <property type="entry name" value="PyrdxlP-dep_Trfase_small"/>
</dbReference>
<dbReference type="InterPro" id="IPR015424">
    <property type="entry name" value="PyrdxlP-dep_Trfase"/>
</dbReference>
<dbReference type="Gene3D" id="3.90.1150.10">
    <property type="entry name" value="Aspartate Aminotransferase, domain 1"/>
    <property type="match status" value="1"/>
</dbReference>
<accession>S0FS75</accession>
<protein>
    <submittedName>
        <fullName evidence="4">DegT/DnrJ/EryC1/StrS aminotransferase family protein</fullName>
    </submittedName>
</protein>
<dbReference type="CDD" id="cd00616">
    <property type="entry name" value="AHBA_syn"/>
    <property type="match status" value="1"/>
</dbReference>
<dbReference type="InterPro" id="IPR000653">
    <property type="entry name" value="DegT/StrS_aminotransferase"/>
</dbReference>
<feature type="active site" description="Proton acceptor" evidence="1">
    <location>
        <position position="196"/>
    </location>
</feature>
<dbReference type="Proteomes" id="UP000014155">
    <property type="component" value="Unassembled WGS sequence"/>
</dbReference>
<comment type="similarity">
    <text evidence="3">Belongs to the DegT/DnrJ/EryC1 family.</text>
</comment>
<dbReference type="AlphaFoldDB" id="S0FS75"/>
<evidence type="ECO:0000256" key="3">
    <source>
        <dbReference type="RuleBase" id="RU004508"/>
    </source>
</evidence>
<dbReference type="GO" id="GO:0000271">
    <property type="term" value="P:polysaccharide biosynthetic process"/>
    <property type="evidence" value="ECO:0007669"/>
    <property type="project" value="TreeGrafter"/>
</dbReference>
<organism evidence="4 5">
    <name type="scientific">Ruminiclostridium cellobioparum subsp. termitidis CT1112</name>
    <dbReference type="NCBI Taxonomy" id="1195236"/>
    <lineage>
        <taxon>Bacteria</taxon>
        <taxon>Bacillati</taxon>
        <taxon>Bacillota</taxon>
        <taxon>Clostridia</taxon>
        <taxon>Eubacteriales</taxon>
        <taxon>Oscillospiraceae</taxon>
        <taxon>Ruminiclostridium</taxon>
    </lineage>
</organism>
<evidence type="ECO:0000313" key="5">
    <source>
        <dbReference type="Proteomes" id="UP000014155"/>
    </source>
</evidence>
<dbReference type="EMBL" id="AORV01000031">
    <property type="protein sequence ID" value="EMS72044.1"/>
    <property type="molecule type" value="Genomic_DNA"/>
</dbReference>
<dbReference type="GO" id="GO:0008483">
    <property type="term" value="F:transaminase activity"/>
    <property type="evidence" value="ECO:0007669"/>
    <property type="project" value="UniProtKB-KW"/>
</dbReference>
<keyword evidence="2 3" id="KW-0663">Pyridoxal phosphate</keyword>
<proteinExistence type="inferred from homology"/>
<name>S0FS75_RUMCE</name>
<gene>
    <name evidence="4" type="ORF">CTER_2031</name>
</gene>